<dbReference type="STRING" id="436010.A0A166S097"/>
<dbReference type="Proteomes" id="UP000076532">
    <property type="component" value="Unassembled WGS sequence"/>
</dbReference>
<dbReference type="InterPro" id="IPR029060">
    <property type="entry name" value="PIN-like_dom_sf"/>
</dbReference>
<dbReference type="Pfam" id="PF13638">
    <property type="entry name" value="PIN_4"/>
    <property type="match status" value="1"/>
</dbReference>
<sequence>MSSPTFSRLRSRPNPTLPPESLCPHQRLAQPQCRRGCSRNEELADLVIVVSNWYPRHRKPWLVCCINTTRPLRLIDDHNVPEVKALKARRKYLQSLMQSADRGTPPSPVAHRAHPRSSRQDTPSVPGYSVLVVDTNILPSSLSMLASTAVVPLPVIMELDGISANTSQLGETAKATMSYLTSHVRSHSTPLKVQTSKGNYLTFLTFRTEQVDFKDEASWERNMDDLILRTAIWQDDHWSDRSSMLKNTGAQCGTTVGAVKVVLLSLDRNLGLKARSRQLPAASETDLAAILATGT</sequence>
<evidence type="ECO:0000313" key="4">
    <source>
        <dbReference type="Proteomes" id="UP000076532"/>
    </source>
</evidence>
<organism evidence="3 4">
    <name type="scientific">Athelia psychrophila</name>
    <dbReference type="NCBI Taxonomy" id="1759441"/>
    <lineage>
        <taxon>Eukaryota</taxon>
        <taxon>Fungi</taxon>
        <taxon>Dikarya</taxon>
        <taxon>Basidiomycota</taxon>
        <taxon>Agaricomycotina</taxon>
        <taxon>Agaricomycetes</taxon>
        <taxon>Agaricomycetidae</taxon>
        <taxon>Atheliales</taxon>
        <taxon>Atheliaceae</taxon>
        <taxon>Athelia</taxon>
    </lineage>
</organism>
<protein>
    <recommendedName>
        <fullName evidence="2">PIN domain-containing protein</fullName>
    </recommendedName>
</protein>
<feature type="region of interest" description="Disordered" evidence="1">
    <location>
        <begin position="97"/>
        <end position="125"/>
    </location>
</feature>
<dbReference type="OrthoDB" id="2017974at2759"/>
<proteinExistence type="predicted"/>
<gene>
    <name evidence="3" type="ORF">FIBSPDRAFT_993037</name>
</gene>
<dbReference type="EMBL" id="KV417501">
    <property type="protein sequence ID" value="KZP28867.1"/>
    <property type="molecule type" value="Genomic_DNA"/>
</dbReference>
<keyword evidence="4" id="KW-1185">Reference proteome</keyword>
<evidence type="ECO:0000313" key="3">
    <source>
        <dbReference type="EMBL" id="KZP28867.1"/>
    </source>
</evidence>
<accession>A0A166S097</accession>
<dbReference type="SUPFAM" id="SSF88723">
    <property type="entry name" value="PIN domain-like"/>
    <property type="match status" value="1"/>
</dbReference>
<dbReference type="GO" id="GO:0004540">
    <property type="term" value="F:RNA nuclease activity"/>
    <property type="evidence" value="ECO:0007669"/>
    <property type="project" value="UniProtKB-ARBA"/>
</dbReference>
<dbReference type="AlphaFoldDB" id="A0A166S097"/>
<evidence type="ECO:0000259" key="2">
    <source>
        <dbReference type="Pfam" id="PF13638"/>
    </source>
</evidence>
<feature type="region of interest" description="Disordered" evidence="1">
    <location>
        <begin position="1"/>
        <end position="24"/>
    </location>
</feature>
<name>A0A166S097_9AGAM</name>
<dbReference type="CDD" id="cd09880">
    <property type="entry name" value="PIN_Smg5-6-like"/>
    <property type="match status" value="1"/>
</dbReference>
<evidence type="ECO:0000256" key="1">
    <source>
        <dbReference type="SAM" id="MobiDB-lite"/>
    </source>
</evidence>
<dbReference type="Gene3D" id="3.40.50.1010">
    <property type="entry name" value="5'-nuclease"/>
    <property type="match status" value="1"/>
</dbReference>
<reference evidence="3 4" key="1">
    <citation type="journal article" date="2016" name="Mol. Biol. Evol.">
        <title>Comparative Genomics of Early-Diverging Mushroom-Forming Fungi Provides Insights into the Origins of Lignocellulose Decay Capabilities.</title>
        <authorList>
            <person name="Nagy L.G."/>
            <person name="Riley R."/>
            <person name="Tritt A."/>
            <person name="Adam C."/>
            <person name="Daum C."/>
            <person name="Floudas D."/>
            <person name="Sun H."/>
            <person name="Yadav J.S."/>
            <person name="Pangilinan J."/>
            <person name="Larsson K.H."/>
            <person name="Matsuura K."/>
            <person name="Barry K."/>
            <person name="Labutti K."/>
            <person name="Kuo R."/>
            <person name="Ohm R.A."/>
            <person name="Bhattacharya S.S."/>
            <person name="Shirouzu T."/>
            <person name="Yoshinaga Y."/>
            <person name="Martin F.M."/>
            <person name="Grigoriev I.V."/>
            <person name="Hibbett D.S."/>
        </authorList>
    </citation>
    <scope>NUCLEOTIDE SEQUENCE [LARGE SCALE GENOMIC DNA]</scope>
    <source>
        <strain evidence="3 4">CBS 109695</strain>
    </source>
</reference>
<dbReference type="InterPro" id="IPR002716">
    <property type="entry name" value="PIN_dom"/>
</dbReference>
<feature type="domain" description="PIN" evidence="2">
    <location>
        <begin position="131"/>
        <end position="283"/>
    </location>
</feature>